<reference evidence="2 3" key="1">
    <citation type="submission" date="2016-10" db="EMBL/GenBank/DDBJ databases">
        <authorList>
            <person name="Varghese N."/>
            <person name="Submissions S."/>
        </authorList>
    </citation>
    <scope>NUCLEOTIDE SEQUENCE [LARGE SCALE GENOMIC DNA]</scope>
    <source>
        <strain evidence="2 3">22B</strain>
    </source>
</reference>
<proteinExistence type="predicted"/>
<evidence type="ECO:0000313" key="2">
    <source>
        <dbReference type="EMBL" id="SFK38532.1"/>
    </source>
</evidence>
<dbReference type="AlphaFoldDB" id="A0A662ZBY4"/>
<evidence type="ECO:0000259" key="1">
    <source>
        <dbReference type="Pfam" id="PF13304"/>
    </source>
</evidence>
<dbReference type="PANTHER" id="PTHR40396">
    <property type="entry name" value="ATPASE-LIKE PROTEIN"/>
    <property type="match status" value="1"/>
</dbReference>
<dbReference type="Gene3D" id="3.40.50.300">
    <property type="entry name" value="P-loop containing nucleotide triphosphate hydrolases"/>
    <property type="match status" value="1"/>
</dbReference>
<evidence type="ECO:0000313" key="3">
    <source>
        <dbReference type="Proteomes" id="UP000243374"/>
    </source>
</evidence>
<dbReference type="Pfam" id="PF13304">
    <property type="entry name" value="AAA_21"/>
    <property type="match status" value="1"/>
</dbReference>
<dbReference type="PANTHER" id="PTHR40396:SF1">
    <property type="entry name" value="ATPASE AAA-TYPE CORE DOMAIN-CONTAINING PROTEIN"/>
    <property type="match status" value="1"/>
</dbReference>
<dbReference type="GO" id="GO:0005524">
    <property type="term" value="F:ATP binding"/>
    <property type="evidence" value="ECO:0007669"/>
    <property type="project" value="InterPro"/>
</dbReference>
<sequence>MLLQFSVKNFRSIKDRVVLSLESSEKKEHPNNYAEIEKESILKSVAIFGANASGKSNIFLALTAAILLIRKSNERQIGEPLGLIVPFKFDKQTPSQPTEFEFVFWAEGKKYVYGFSATVKQIITEYLYVFNSSKASTIFERDEHGIEDEHGNRSNEKYKFTIPSVRSKLKPLVERNSTNKLFLATATAWNFEETKAPMMWFMHSINTYAPNQYVNLLPMTGELFEHDDDQSLRAFVKGVLKEADINISDYEFESKDIPVEQFTPVQIPVRVGTRPEMKGKEYRITALHTITDDEGNTQNYPLEMQSESLGTKNLFFLSPIIKRAFETGETVCVDEFDTSLHPMLVVYLLGLFHNPEVNKKNAQLIISSHTMSLLDLKTLRRDQIYFVDKDQSSGITELYSLDDFSPRTSENIKKAYLIGRYGAIPVIKNSEAL</sequence>
<dbReference type="Proteomes" id="UP000243374">
    <property type="component" value="Unassembled WGS sequence"/>
</dbReference>
<name>A0A662ZBY4_9GAMM</name>
<keyword evidence="3" id="KW-1185">Reference proteome</keyword>
<dbReference type="OrthoDB" id="9809324at2"/>
<feature type="domain" description="ATPase AAA-type core" evidence="1">
    <location>
        <begin position="45"/>
        <end position="375"/>
    </location>
</feature>
<dbReference type="SUPFAM" id="SSF52540">
    <property type="entry name" value="P-loop containing nucleoside triphosphate hydrolases"/>
    <property type="match status" value="1"/>
</dbReference>
<dbReference type="InterPro" id="IPR003959">
    <property type="entry name" value="ATPase_AAA_core"/>
</dbReference>
<accession>A0A662ZBY4</accession>
<protein>
    <recommendedName>
        <fullName evidence="1">ATPase AAA-type core domain-containing protein</fullName>
    </recommendedName>
</protein>
<dbReference type="EMBL" id="FOSF01000064">
    <property type="protein sequence ID" value="SFK38532.1"/>
    <property type="molecule type" value="Genomic_DNA"/>
</dbReference>
<dbReference type="InterPro" id="IPR027417">
    <property type="entry name" value="P-loop_NTPase"/>
</dbReference>
<gene>
    <name evidence="2" type="ORF">SAMN04487865_106419</name>
</gene>
<organism evidence="2 3">
    <name type="scientific">Succinivibrio dextrinosolvens</name>
    <dbReference type="NCBI Taxonomy" id="83771"/>
    <lineage>
        <taxon>Bacteria</taxon>
        <taxon>Pseudomonadati</taxon>
        <taxon>Pseudomonadota</taxon>
        <taxon>Gammaproteobacteria</taxon>
        <taxon>Aeromonadales</taxon>
        <taxon>Succinivibrionaceae</taxon>
        <taxon>Succinivibrio</taxon>
    </lineage>
</organism>
<dbReference type="GO" id="GO:0016887">
    <property type="term" value="F:ATP hydrolysis activity"/>
    <property type="evidence" value="ECO:0007669"/>
    <property type="project" value="InterPro"/>
</dbReference>